<dbReference type="CDD" id="cd00555">
    <property type="entry name" value="Maf"/>
    <property type="match status" value="1"/>
</dbReference>
<evidence type="ECO:0000313" key="11">
    <source>
        <dbReference type="EMBL" id="EHO42336.1"/>
    </source>
</evidence>
<feature type="site" description="Important for substrate specificity" evidence="9">
    <location>
        <position position="80"/>
    </location>
</feature>
<dbReference type="PIRSF" id="PIRSF006305">
    <property type="entry name" value="Maf"/>
    <property type="match status" value="1"/>
</dbReference>
<dbReference type="EMBL" id="CP018099">
    <property type="protein sequence ID" value="APF18323.1"/>
    <property type="molecule type" value="Genomic_DNA"/>
</dbReference>
<reference evidence="11 12" key="1">
    <citation type="submission" date="2011-09" db="EMBL/GenBank/DDBJ databases">
        <title>The permanent draft genome of Caldithrix abyssi DSM 13497.</title>
        <authorList>
            <consortium name="US DOE Joint Genome Institute (JGI-PGF)"/>
            <person name="Lucas S."/>
            <person name="Han J."/>
            <person name="Lapidus A."/>
            <person name="Bruce D."/>
            <person name="Goodwin L."/>
            <person name="Pitluck S."/>
            <person name="Peters L."/>
            <person name="Kyrpides N."/>
            <person name="Mavromatis K."/>
            <person name="Ivanova N."/>
            <person name="Mikhailova N."/>
            <person name="Chertkov O."/>
            <person name="Detter J.C."/>
            <person name="Tapia R."/>
            <person name="Han C."/>
            <person name="Land M."/>
            <person name="Hauser L."/>
            <person name="Markowitz V."/>
            <person name="Cheng J.-F."/>
            <person name="Hugenholtz P."/>
            <person name="Woyke T."/>
            <person name="Wu D."/>
            <person name="Spring S."/>
            <person name="Brambilla E."/>
            <person name="Klenk H.-P."/>
            <person name="Eisen J.A."/>
        </authorList>
    </citation>
    <scope>NUCLEOTIDE SEQUENCE [LARGE SCALE GENOMIC DNA]</scope>
    <source>
        <strain evidence="11 12">DSM 13497</strain>
    </source>
</reference>
<evidence type="ECO:0000256" key="2">
    <source>
        <dbReference type="ARBA" id="ARBA00004496"/>
    </source>
</evidence>
<dbReference type="STRING" id="880073.Cabys_1574"/>
<dbReference type="Proteomes" id="UP000183868">
    <property type="component" value="Chromosome"/>
</dbReference>
<comment type="function">
    <text evidence="9">Nucleoside triphosphate pyrophosphatase that hydrolyzes dTTP and UTP. May have a dual role in cell division arrest and in preventing the incorporation of modified nucleotides into cellular nucleic acids.</text>
</comment>
<dbReference type="HAMAP" id="MF_00528">
    <property type="entry name" value="Maf"/>
    <property type="match status" value="1"/>
</dbReference>
<evidence type="ECO:0000256" key="7">
    <source>
        <dbReference type="ARBA" id="ARBA00053369"/>
    </source>
</evidence>
<comment type="catalytic activity">
    <reaction evidence="9">
        <text>dTTP + H2O = dTMP + diphosphate + H(+)</text>
        <dbReference type="Rhea" id="RHEA:28534"/>
        <dbReference type="ChEBI" id="CHEBI:15377"/>
        <dbReference type="ChEBI" id="CHEBI:15378"/>
        <dbReference type="ChEBI" id="CHEBI:33019"/>
        <dbReference type="ChEBI" id="CHEBI:37568"/>
        <dbReference type="ChEBI" id="CHEBI:63528"/>
        <dbReference type="EC" id="3.6.1.9"/>
    </reaction>
</comment>
<comment type="catalytic activity">
    <reaction evidence="9">
        <text>UTP + H2O = UMP + diphosphate + H(+)</text>
        <dbReference type="Rhea" id="RHEA:29395"/>
        <dbReference type="ChEBI" id="CHEBI:15377"/>
        <dbReference type="ChEBI" id="CHEBI:15378"/>
        <dbReference type="ChEBI" id="CHEBI:33019"/>
        <dbReference type="ChEBI" id="CHEBI:46398"/>
        <dbReference type="ChEBI" id="CHEBI:57865"/>
        <dbReference type="EC" id="3.6.1.9"/>
    </reaction>
</comment>
<dbReference type="InParanoid" id="H1XQR3"/>
<dbReference type="NCBIfam" id="TIGR00172">
    <property type="entry name" value="maf"/>
    <property type="match status" value="1"/>
</dbReference>
<dbReference type="OrthoDB" id="9807767at2"/>
<dbReference type="EC" id="3.6.1.9" evidence="9"/>
<comment type="catalytic activity">
    <reaction evidence="6">
        <text>N(7)-methyl-GTP + H2O = N(7)-methyl-GMP + diphosphate + H(+)</text>
        <dbReference type="Rhea" id="RHEA:58744"/>
        <dbReference type="ChEBI" id="CHEBI:15377"/>
        <dbReference type="ChEBI" id="CHEBI:15378"/>
        <dbReference type="ChEBI" id="CHEBI:33019"/>
        <dbReference type="ChEBI" id="CHEBI:58285"/>
        <dbReference type="ChEBI" id="CHEBI:87133"/>
    </reaction>
</comment>
<evidence type="ECO:0000256" key="6">
    <source>
        <dbReference type="ARBA" id="ARBA00050213"/>
    </source>
</evidence>
<evidence type="ECO:0000256" key="1">
    <source>
        <dbReference type="ARBA" id="ARBA00001968"/>
    </source>
</evidence>
<dbReference type="GO" id="GO:0005737">
    <property type="term" value="C:cytoplasm"/>
    <property type="evidence" value="ECO:0007669"/>
    <property type="project" value="UniProtKB-SubCell"/>
</dbReference>
<evidence type="ECO:0000256" key="5">
    <source>
        <dbReference type="ARBA" id="ARBA00023080"/>
    </source>
</evidence>
<evidence type="ECO:0000313" key="13">
    <source>
        <dbReference type="Proteomes" id="UP000183868"/>
    </source>
</evidence>
<dbReference type="Proteomes" id="UP000004671">
    <property type="component" value="Chromosome"/>
</dbReference>
<evidence type="ECO:0000313" key="10">
    <source>
        <dbReference type="EMBL" id="APF18323.1"/>
    </source>
</evidence>
<protein>
    <recommendedName>
        <fullName evidence="9">dTTP/UTP pyrophosphatase</fullName>
        <shortName evidence="9">dTTPase/UTPase</shortName>
        <ecNumber evidence="9">3.6.1.9</ecNumber>
    </recommendedName>
    <alternativeName>
        <fullName evidence="9">Nucleoside triphosphate pyrophosphatase</fullName>
    </alternativeName>
    <alternativeName>
        <fullName evidence="9">Nucleotide pyrophosphatase</fullName>
        <shortName evidence="9">Nucleotide PPase</shortName>
    </alternativeName>
</protein>
<keyword evidence="3 9" id="KW-0963">Cytoplasm</keyword>
<dbReference type="Pfam" id="PF02545">
    <property type="entry name" value="Maf"/>
    <property type="match status" value="1"/>
</dbReference>
<proteinExistence type="inferred from homology"/>
<evidence type="ECO:0000256" key="4">
    <source>
        <dbReference type="ARBA" id="ARBA00022801"/>
    </source>
</evidence>
<comment type="similarity">
    <text evidence="8">Belongs to the Maf family. YceF subfamily.</text>
</comment>
<feature type="site" description="Important for substrate specificity" evidence="9">
    <location>
        <position position="22"/>
    </location>
</feature>
<evidence type="ECO:0000256" key="9">
    <source>
        <dbReference type="HAMAP-Rule" id="MF_00528"/>
    </source>
</evidence>
<comment type="subcellular location">
    <subcellularLocation>
        <location evidence="2 9">Cytoplasm</location>
    </subcellularLocation>
</comment>
<dbReference type="InterPro" id="IPR029001">
    <property type="entry name" value="ITPase-like_fam"/>
</dbReference>
<dbReference type="SUPFAM" id="SSF52972">
    <property type="entry name" value="ITPase-like"/>
    <property type="match status" value="1"/>
</dbReference>
<comment type="function">
    <text evidence="7">Nucleoside triphosphate pyrophosphatase that hydrolyzes 7-methyl-GTP (m(7)GTP). May have a dual role in cell division arrest and in preventing the incorporation of modified nucleotides into cellular nucleic acids.</text>
</comment>
<feature type="site" description="Important for substrate specificity" evidence="9">
    <location>
        <position position="164"/>
    </location>
</feature>
<dbReference type="RefSeq" id="WP_006929630.1">
    <property type="nucleotide sequence ID" value="NZ_CM001402.1"/>
</dbReference>
<dbReference type="PANTHER" id="PTHR43213:SF5">
    <property type="entry name" value="BIFUNCTIONAL DTTP_UTP PYROPHOSPHATASE_METHYLTRANSFERASE PROTEIN-RELATED"/>
    <property type="match status" value="1"/>
</dbReference>
<organism evidence="11 12">
    <name type="scientific">Caldithrix abyssi DSM 13497</name>
    <dbReference type="NCBI Taxonomy" id="880073"/>
    <lineage>
        <taxon>Bacteria</taxon>
        <taxon>Pseudomonadati</taxon>
        <taxon>Calditrichota</taxon>
        <taxon>Calditrichia</taxon>
        <taxon>Calditrichales</taxon>
        <taxon>Calditrichaceae</taxon>
        <taxon>Caldithrix</taxon>
    </lineage>
</organism>
<dbReference type="FunFam" id="3.90.950.10:FF:000005">
    <property type="entry name" value="7-methyl-GTP pyrophosphatase"/>
    <property type="match status" value="1"/>
</dbReference>
<evidence type="ECO:0000256" key="8">
    <source>
        <dbReference type="ARBA" id="ARBA00060749"/>
    </source>
</evidence>
<dbReference type="FunCoup" id="H1XQR3">
    <property type="interactions" value="335"/>
</dbReference>
<dbReference type="PANTHER" id="PTHR43213">
    <property type="entry name" value="BIFUNCTIONAL DTTP/UTP PYROPHOSPHATASE/METHYLTRANSFERASE PROTEIN-RELATED"/>
    <property type="match status" value="1"/>
</dbReference>
<keyword evidence="5 9" id="KW-0546">Nucleotide metabolism</keyword>
<comment type="similarity">
    <text evidence="9">Belongs to the Maf family. YhdE subfamily.</text>
</comment>
<dbReference type="GO" id="GO:0009117">
    <property type="term" value="P:nucleotide metabolic process"/>
    <property type="evidence" value="ECO:0007669"/>
    <property type="project" value="UniProtKB-KW"/>
</dbReference>
<dbReference type="HOGENOM" id="CLU_040416_0_0_0"/>
<evidence type="ECO:0000256" key="3">
    <source>
        <dbReference type="ARBA" id="ARBA00022490"/>
    </source>
</evidence>
<dbReference type="Gene3D" id="3.90.950.10">
    <property type="match status" value="1"/>
</dbReference>
<dbReference type="AlphaFoldDB" id="H1XQR3"/>
<dbReference type="eggNOG" id="COG0424">
    <property type="taxonomic scope" value="Bacteria"/>
</dbReference>
<sequence>MLFSLIENLERLDIVLASVSPRRFELLKQIGLEFKVIPSDFEEEIQHQSSIRDLVLHNARHKGLFVAEQNPKALVISADTVVAIDGQVLGKPENEDDAFRMLQLLSGKTHQVYTGVGLFLKEYEGLKLDTVCTNVTFRPLSEEEILAYINTGEPFDKAGAYGIQGQGALLVERIEGCYYNVVGFPLTKFFLMLKEFMKHYIIG</sequence>
<keyword evidence="12" id="KW-1185">Reference proteome</keyword>
<dbReference type="PaxDb" id="880073-Calab_2728"/>
<dbReference type="EMBL" id="CM001402">
    <property type="protein sequence ID" value="EHO42336.1"/>
    <property type="molecule type" value="Genomic_DNA"/>
</dbReference>
<dbReference type="InterPro" id="IPR003697">
    <property type="entry name" value="Maf-like"/>
</dbReference>
<dbReference type="GO" id="GO:0047429">
    <property type="term" value="F:nucleoside triphosphate diphosphatase activity"/>
    <property type="evidence" value="ECO:0007669"/>
    <property type="project" value="UniProtKB-EC"/>
</dbReference>
<evidence type="ECO:0000313" key="12">
    <source>
        <dbReference type="Proteomes" id="UP000004671"/>
    </source>
</evidence>
<name>H1XQR3_CALAY</name>
<comment type="cofactor">
    <cofactor evidence="1 9">
        <name>a divalent metal cation</name>
        <dbReference type="ChEBI" id="CHEBI:60240"/>
    </cofactor>
</comment>
<keyword evidence="4 9" id="KW-0378">Hydrolase</keyword>
<accession>H1XQR3</accession>
<feature type="active site" description="Proton acceptor" evidence="9">
    <location>
        <position position="79"/>
    </location>
</feature>
<reference evidence="10 13" key="2">
    <citation type="submission" date="2016-11" db="EMBL/GenBank/DDBJ databases">
        <title>Genomic analysis of Caldithrix abyssi and proposal of a novel bacterial phylum Caldithrichaeota.</title>
        <authorList>
            <person name="Kublanov I."/>
            <person name="Sigalova O."/>
            <person name="Gavrilov S."/>
            <person name="Lebedinsky A."/>
            <person name="Ivanova N."/>
            <person name="Daum C."/>
            <person name="Reddy T."/>
            <person name="Klenk H.P."/>
            <person name="Goker M."/>
            <person name="Reva O."/>
            <person name="Miroshnichenko M."/>
            <person name="Kyprides N."/>
            <person name="Woyke T."/>
            <person name="Gelfand M."/>
        </authorList>
    </citation>
    <scope>NUCLEOTIDE SEQUENCE [LARGE SCALE GENOMIC DNA]</scope>
    <source>
        <strain evidence="10 13">LF13</strain>
    </source>
</reference>
<gene>
    <name evidence="10" type="ORF">Cabys_1574</name>
    <name evidence="11" type="ORF">Calab_2728</name>
</gene>
<dbReference type="KEGG" id="caby:Cabys_1574"/>
<comment type="caution">
    <text evidence="9">Lacks conserved residue(s) required for the propagation of feature annotation.</text>
</comment>